<evidence type="ECO:0000313" key="1">
    <source>
        <dbReference type="EMBL" id="EFG76506.1"/>
    </source>
</evidence>
<organism evidence="1 2">
    <name type="scientific">Mycobacterium parascrofulaceum ATCC BAA-614</name>
    <dbReference type="NCBI Taxonomy" id="525368"/>
    <lineage>
        <taxon>Bacteria</taxon>
        <taxon>Bacillati</taxon>
        <taxon>Actinomycetota</taxon>
        <taxon>Actinomycetes</taxon>
        <taxon>Mycobacteriales</taxon>
        <taxon>Mycobacteriaceae</taxon>
        <taxon>Mycobacterium</taxon>
        <taxon>Mycobacterium simiae complex</taxon>
    </lineage>
</organism>
<protein>
    <submittedName>
        <fullName evidence="1">Uncharacterized protein</fullName>
    </submittedName>
</protein>
<dbReference type="HOGENOM" id="CLU_3082072_0_0_11"/>
<dbReference type="Proteomes" id="UP000003653">
    <property type="component" value="Unassembled WGS sequence"/>
</dbReference>
<accession>D5PBN4</accession>
<dbReference type="EMBL" id="ADNV01000260">
    <property type="protein sequence ID" value="EFG76506.1"/>
    <property type="molecule type" value="Genomic_DNA"/>
</dbReference>
<sequence length="52" mass="6153">MLAFNIEQIMGAGMTALEPYYEDAVYLRRLERILRVIPRPDDGLYIRILRAR</sequence>
<dbReference type="AlphaFoldDB" id="D5PBN4"/>
<evidence type="ECO:0000313" key="2">
    <source>
        <dbReference type="Proteomes" id="UP000003653"/>
    </source>
</evidence>
<name>D5PBN4_9MYCO</name>
<gene>
    <name evidence="1" type="ORF">HMPREF0591_3578</name>
</gene>
<keyword evidence="2" id="KW-1185">Reference proteome</keyword>
<proteinExistence type="predicted"/>
<reference evidence="1 2" key="1">
    <citation type="submission" date="2010-04" db="EMBL/GenBank/DDBJ databases">
        <authorList>
            <person name="Muzny D."/>
            <person name="Qin X."/>
            <person name="Deng J."/>
            <person name="Jiang H."/>
            <person name="Liu Y."/>
            <person name="Qu J."/>
            <person name="Song X.-Z."/>
            <person name="Zhang L."/>
            <person name="Thornton R."/>
            <person name="Coyle M."/>
            <person name="Francisco L."/>
            <person name="Jackson L."/>
            <person name="Javaid M."/>
            <person name="Korchina V."/>
            <person name="Kovar C."/>
            <person name="Mata R."/>
            <person name="Mathew T."/>
            <person name="Ngo R."/>
            <person name="Nguyen L."/>
            <person name="Nguyen N."/>
            <person name="Okwuonu G."/>
            <person name="Ongeri F."/>
            <person name="Pham C."/>
            <person name="Simmons D."/>
            <person name="Wilczek-Boney K."/>
            <person name="Hale W."/>
            <person name="Jakkamsetti A."/>
            <person name="Pham P."/>
            <person name="Ruth R."/>
            <person name="San Lucas F."/>
            <person name="Warren J."/>
            <person name="Zhang J."/>
            <person name="Zhao Z."/>
            <person name="Zhou C."/>
            <person name="Zhu D."/>
            <person name="Lee S."/>
            <person name="Bess C."/>
            <person name="Blankenburg K."/>
            <person name="Forbes L."/>
            <person name="Fu Q."/>
            <person name="Gubbala S."/>
            <person name="Hirani K."/>
            <person name="Jayaseelan J.C."/>
            <person name="Lara F."/>
            <person name="Munidasa M."/>
            <person name="Palculict T."/>
            <person name="Patil S."/>
            <person name="Pu L.-L."/>
            <person name="Saada N."/>
            <person name="Tang L."/>
            <person name="Weissenberger G."/>
            <person name="Zhu Y."/>
            <person name="Hemphill L."/>
            <person name="Shang Y."/>
            <person name="Youmans B."/>
            <person name="Ayvaz T."/>
            <person name="Ross M."/>
            <person name="Santibanez J."/>
            <person name="Aqrawi P."/>
            <person name="Gross S."/>
            <person name="Joshi V."/>
            <person name="Fowler G."/>
            <person name="Nazareth L."/>
            <person name="Reid J."/>
            <person name="Worley K."/>
            <person name="Petrosino J."/>
            <person name="Highlander S."/>
            <person name="Gibbs R."/>
        </authorList>
    </citation>
    <scope>NUCLEOTIDE SEQUENCE [LARGE SCALE GENOMIC DNA]</scope>
    <source>
        <strain evidence="1 2">ATCC BAA-614</strain>
    </source>
</reference>
<comment type="caution">
    <text evidence="1">The sequence shown here is derived from an EMBL/GenBank/DDBJ whole genome shotgun (WGS) entry which is preliminary data.</text>
</comment>